<dbReference type="Pfam" id="PF07702">
    <property type="entry name" value="UTRA"/>
    <property type="match status" value="1"/>
</dbReference>
<evidence type="ECO:0000256" key="3">
    <source>
        <dbReference type="ARBA" id="ARBA00023163"/>
    </source>
</evidence>
<dbReference type="SMART" id="SM00345">
    <property type="entry name" value="HTH_GNTR"/>
    <property type="match status" value="1"/>
</dbReference>
<comment type="caution">
    <text evidence="5">The sequence shown here is derived from an EMBL/GenBank/DDBJ whole genome shotgun (WGS) entry which is preliminary data.</text>
</comment>
<dbReference type="FunFam" id="1.10.10.10:FF:000079">
    <property type="entry name" value="GntR family transcriptional regulator"/>
    <property type="match status" value="1"/>
</dbReference>
<evidence type="ECO:0000256" key="2">
    <source>
        <dbReference type="ARBA" id="ARBA00023125"/>
    </source>
</evidence>
<evidence type="ECO:0000313" key="6">
    <source>
        <dbReference type="Proteomes" id="UP000215459"/>
    </source>
</evidence>
<reference evidence="5 6" key="1">
    <citation type="submission" date="2017-07" db="EMBL/GenBank/DDBJ databases">
        <title>The genome sequence of Paludifilum halophilum highlights mechanisms for microbial adaptation to high salt environemnts.</title>
        <authorList>
            <person name="Belbahri L."/>
        </authorList>
    </citation>
    <scope>NUCLEOTIDE SEQUENCE [LARGE SCALE GENOMIC DNA]</scope>
    <source>
        <strain evidence="5 6">DSM 102817</strain>
    </source>
</reference>
<dbReference type="InterPro" id="IPR000524">
    <property type="entry name" value="Tscrpt_reg_HTH_GntR"/>
</dbReference>
<dbReference type="SUPFAM" id="SSF64288">
    <property type="entry name" value="Chorismate lyase-like"/>
    <property type="match status" value="1"/>
</dbReference>
<dbReference type="OrthoDB" id="9815017at2"/>
<keyword evidence="1" id="KW-0805">Transcription regulation</keyword>
<dbReference type="GO" id="GO:0003700">
    <property type="term" value="F:DNA-binding transcription factor activity"/>
    <property type="evidence" value="ECO:0007669"/>
    <property type="project" value="InterPro"/>
</dbReference>
<keyword evidence="6" id="KW-1185">Reference proteome</keyword>
<dbReference type="Pfam" id="PF00392">
    <property type="entry name" value="GntR"/>
    <property type="match status" value="1"/>
</dbReference>
<organism evidence="5 6">
    <name type="scientific">Paludifilum halophilum</name>
    <dbReference type="NCBI Taxonomy" id="1642702"/>
    <lineage>
        <taxon>Bacteria</taxon>
        <taxon>Bacillati</taxon>
        <taxon>Bacillota</taxon>
        <taxon>Bacilli</taxon>
        <taxon>Bacillales</taxon>
        <taxon>Thermoactinomycetaceae</taxon>
        <taxon>Paludifilum</taxon>
    </lineage>
</organism>
<keyword evidence="3" id="KW-0804">Transcription</keyword>
<dbReference type="InterPro" id="IPR036388">
    <property type="entry name" value="WH-like_DNA-bd_sf"/>
</dbReference>
<dbReference type="SUPFAM" id="SSF46785">
    <property type="entry name" value="Winged helix' DNA-binding domain"/>
    <property type="match status" value="1"/>
</dbReference>
<dbReference type="Gene3D" id="1.10.10.10">
    <property type="entry name" value="Winged helix-like DNA-binding domain superfamily/Winged helix DNA-binding domain"/>
    <property type="match status" value="1"/>
</dbReference>
<dbReference type="InterPro" id="IPR011663">
    <property type="entry name" value="UTRA"/>
</dbReference>
<dbReference type="Proteomes" id="UP000215459">
    <property type="component" value="Unassembled WGS sequence"/>
</dbReference>
<keyword evidence="2" id="KW-0238">DNA-binding</keyword>
<sequence>MRRVSKASPLPLYYQLKEILQEMIDNEELKPGDAAPPERELCEIHDISRMTARKAVMALVNEGVLYREQGKGTFVAAPKPKHQLTQLRGFTEEMKEQGLAVETKILTFDETEPTVTIRKRLMMPPADNRVIETRRLRIVDDLPFALETVWLNEAKCPGLNREAIEGRSLYAVLKEQYNCRPSYARQTIEPIQLNDYESGLLGLPKGSLGLLFSRTTYLDNGEVVEFTKCIYRSDKHKYEVILRAEEKKYSES</sequence>
<dbReference type="InterPro" id="IPR028978">
    <property type="entry name" value="Chorismate_lyase_/UTRA_dom_sf"/>
</dbReference>
<gene>
    <name evidence="5" type="ORF">CHM34_09490</name>
</gene>
<dbReference type="PRINTS" id="PR00035">
    <property type="entry name" value="HTHGNTR"/>
</dbReference>
<dbReference type="PROSITE" id="PS50949">
    <property type="entry name" value="HTH_GNTR"/>
    <property type="match status" value="1"/>
</dbReference>
<evidence type="ECO:0000256" key="1">
    <source>
        <dbReference type="ARBA" id="ARBA00023015"/>
    </source>
</evidence>
<dbReference type="InterPro" id="IPR050679">
    <property type="entry name" value="Bact_HTH_transcr_reg"/>
</dbReference>
<evidence type="ECO:0000313" key="5">
    <source>
        <dbReference type="EMBL" id="OYD07857.1"/>
    </source>
</evidence>
<dbReference type="InterPro" id="IPR036390">
    <property type="entry name" value="WH_DNA-bd_sf"/>
</dbReference>
<dbReference type="GO" id="GO:0045892">
    <property type="term" value="P:negative regulation of DNA-templated transcription"/>
    <property type="evidence" value="ECO:0007669"/>
    <property type="project" value="TreeGrafter"/>
</dbReference>
<protein>
    <submittedName>
        <fullName evidence="5">GntR family transcriptional regulator</fullName>
    </submittedName>
</protein>
<dbReference type="Gene3D" id="3.40.1410.10">
    <property type="entry name" value="Chorismate lyase-like"/>
    <property type="match status" value="1"/>
</dbReference>
<feature type="domain" description="HTH gntR-type" evidence="4">
    <location>
        <begin position="10"/>
        <end position="78"/>
    </location>
</feature>
<dbReference type="PANTHER" id="PTHR44846:SF1">
    <property type="entry name" value="MANNOSYL-D-GLYCERATE TRANSPORT_METABOLISM SYSTEM REPRESSOR MNGR-RELATED"/>
    <property type="match status" value="1"/>
</dbReference>
<accession>A0A235B7K7</accession>
<dbReference type="SMART" id="SM00866">
    <property type="entry name" value="UTRA"/>
    <property type="match status" value="1"/>
</dbReference>
<dbReference type="GO" id="GO:0003677">
    <property type="term" value="F:DNA binding"/>
    <property type="evidence" value="ECO:0007669"/>
    <property type="project" value="UniProtKB-KW"/>
</dbReference>
<name>A0A235B7K7_9BACL</name>
<dbReference type="CDD" id="cd07377">
    <property type="entry name" value="WHTH_GntR"/>
    <property type="match status" value="1"/>
</dbReference>
<dbReference type="AlphaFoldDB" id="A0A235B7K7"/>
<evidence type="ECO:0000259" key="4">
    <source>
        <dbReference type="PROSITE" id="PS50949"/>
    </source>
</evidence>
<proteinExistence type="predicted"/>
<dbReference type="EMBL" id="NOWF01000005">
    <property type="protein sequence ID" value="OYD07857.1"/>
    <property type="molecule type" value="Genomic_DNA"/>
</dbReference>
<dbReference type="PANTHER" id="PTHR44846">
    <property type="entry name" value="MANNOSYL-D-GLYCERATE TRANSPORT/METABOLISM SYSTEM REPRESSOR MNGR-RELATED"/>
    <property type="match status" value="1"/>
</dbReference>